<evidence type="ECO:0000259" key="1">
    <source>
        <dbReference type="PROSITE" id="PS50404"/>
    </source>
</evidence>
<feature type="domain" description="GST N-terminal" evidence="1">
    <location>
        <begin position="2"/>
        <end position="83"/>
    </location>
</feature>
<dbReference type="Gene3D" id="3.40.30.10">
    <property type="entry name" value="Glutaredoxin"/>
    <property type="match status" value="1"/>
</dbReference>
<keyword evidence="3" id="KW-0808">Transferase</keyword>
<dbReference type="OrthoDB" id="7583243at2"/>
<dbReference type="Proteomes" id="UP000198893">
    <property type="component" value="Unassembled WGS sequence"/>
</dbReference>
<sequence length="234" mass="26021">METRYRLHYAPDNASIIVRMALEALGQPYETVLVDRSTQAQRSANYLAITPTGLIPTLETPRGAIFETGAILLWLADTHGALAPAPEAPERAQFLKWLFYVSNTLHTELRMTFYPRQYVGEEHTTQSALRQQVRANLVRALDLLDELAARGPGWFNGPHPGLMDYYVGACLRWMAIYPVMNTAWFDIARTPHLHLLAQHLDKDAAAYTVAQAEGLGPTPFSAPHLPQPSEGSAT</sequence>
<dbReference type="Pfam" id="PF13410">
    <property type="entry name" value="GST_C_2"/>
    <property type="match status" value="1"/>
</dbReference>
<dbReference type="InterPro" id="IPR004045">
    <property type="entry name" value="Glutathione_S-Trfase_N"/>
</dbReference>
<name>A0A1H8SM18_9RHOB</name>
<dbReference type="CDD" id="cd03057">
    <property type="entry name" value="GST_N_Beta"/>
    <property type="match status" value="1"/>
</dbReference>
<dbReference type="SUPFAM" id="SSF52833">
    <property type="entry name" value="Thioredoxin-like"/>
    <property type="match status" value="1"/>
</dbReference>
<reference evidence="3 4" key="1">
    <citation type="submission" date="2016-10" db="EMBL/GenBank/DDBJ databases">
        <authorList>
            <person name="de Groot N.N."/>
        </authorList>
    </citation>
    <scope>NUCLEOTIDE SEQUENCE [LARGE SCALE GENOMIC DNA]</scope>
    <source>
        <strain evidence="3 4">DSM 27842</strain>
    </source>
</reference>
<dbReference type="InterPro" id="IPR040079">
    <property type="entry name" value="Glutathione_S-Trfase"/>
</dbReference>
<dbReference type="SUPFAM" id="SSF47616">
    <property type="entry name" value="GST C-terminal domain-like"/>
    <property type="match status" value="1"/>
</dbReference>
<dbReference type="SFLD" id="SFLDS00019">
    <property type="entry name" value="Glutathione_Transferase_(cytos"/>
    <property type="match status" value="1"/>
</dbReference>
<evidence type="ECO:0000313" key="3">
    <source>
        <dbReference type="EMBL" id="SEO79607.1"/>
    </source>
</evidence>
<keyword evidence="4" id="KW-1185">Reference proteome</keyword>
<dbReference type="PANTHER" id="PTHR44051">
    <property type="entry name" value="GLUTATHIONE S-TRANSFERASE-RELATED"/>
    <property type="match status" value="1"/>
</dbReference>
<dbReference type="InterPro" id="IPR036282">
    <property type="entry name" value="Glutathione-S-Trfase_C_sf"/>
</dbReference>
<dbReference type="AlphaFoldDB" id="A0A1H8SM18"/>
<evidence type="ECO:0000259" key="2">
    <source>
        <dbReference type="PROSITE" id="PS50405"/>
    </source>
</evidence>
<accession>A0A1H8SM18</accession>
<dbReference type="Pfam" id="PF13417">
    <property type="entry name" value="GST_N_3"/>
    <property type="match status" value="1"/>
</dbReference>
<dbReference type="PROSITE" id="PS50404">
    <property type="entry name" value="GST_NTER"/>
    <property type="match status" value="1"/>
</dbReference>
<feature type="domain" description="GST C-terminal" evidence="2">
    <location>
        <begin position="87"/>
        <end position="220"/>
    </location>
</feature>
<protein>
    <submittedName>
        <fullName evidence="3">Glutathione S-transferase</fullName>
    </submittedName>
</protein>
<dbReference type="STRING" id="569882.SAMN04490248_112102"/>
<dbReference type="EMBL" id="FODS01000012">
    <property type="protein sequence ID" value="SEO79607.1"/>
    <property type="molecule type" value="Genomic_DNA"/>
</dbReference>
<proteinExistence type="predicted"/>
<dbReference type="InterPro" id="IPR010987">
    <property type="entry name" value="Glutathione-S-Trfase_C-like"/>
</dbReference>
<dbReference type="SFLD" id="SFLDG00358">
    <property type="entry name" value="Main_(cytGST)"/>
    <property type="match status" value="1"/>
</dbReference>
<dbReference type="GO" id="GO:0016740">
    <property type="term" value="F:transferase activity"/>
    <property type="evidence" value="ECO:0007669"/>
    <property type="project" value="UniProtKB-KW"/>
</dbReference>
<dbReference type="Gene3D" id="1.20.1050.10">
    <property type="match status" value="1"/>
</dbReference>
<dbReference type="InterPro" id="IPR036249">
    <property type="entry name" value="Thioredoxin-like_sf"/>
</dbReference>
<gene>
    <name evidence="3" type="ORF">SAMN04490248_112102</name>
</gene>
<organism evidence="3 4">
    <name type="scientific">Salinihabitans flavidus</name>
    <dbReference type="NCBI Taxonomy" id="569882"/>
    <lineage>
        <taxon>Bacteria</taxon>
        <taxon>Pseudomonadati</taxon>
        <taxon>Pseudomonadota</taxon>
        <taxon>Alphaproteobacteria</taxon>
        <taxon>Rhodobacterales</taxon>
        <taxon>Roseobacteraceae</taxon>
        <taxon>Salinihabitans</taxon>
    </lineage>
</organism>
<evidence type="ECO:0000313" key="4">
    <source>
        <dbReference type="Proteomes" id="UP000198893"/>
    </source>
</evidence>
<dbReference type="PROSITE" id="PS50405">
    <property type="entry name" value="GST_CTER"/>
    <property type="match status" value="1"/>
</dbReference>
<dbReference type="PANTHER" id="PTHR44051:SF8">
    <property type="entry name" value="GLUTATHIONE S-TRANSFERASE GSTA"/>
    <property type="match status" value="1"/>
</dbReference>
<dbReference type="RefSeq" id="WP_093118485.1">
    <property type="nucleotide sequence ID" value="NZ_FODS01000012.1"/>
</dbReference>